<dbReference type="InterPro" id="IPR002298">
    <property type="entry name" value="DNA_polymerase_A"/>
</dbReference>
<dbReference type="InterPro" id="IPR012337">
    <property type="entry name" value="RNaseH-like_sf"/>
</dbReference>
<dbReference type="Gene3D" id="3.30.420.10">
    <property type="entry name" value="Ribonuclease H-like superfamily/Ribonuclease H"/>
    <property type="match status" value="1"/>
</dbReference>
<organism evidence="3">
    <name type="scientific">marine sediment metagenome</name>
    <dbReference type="NCBI Taxonomy" id="412755"/>
    <lineage>
        <taxon>unclassified sequences</taxon>
        <taxon>metagenomes</taxon>
        <taxon>ecological metagenomes</taxon>
    </lineage>
</organism>
<keyword evidence="1" id="KW-0235">DNA replication</keyword>
<dbReference type="Pfam" id="PF01612">
    <property type="entry name" value="DNA_pol_A_exo1"/>
    <property type="match status" value="1"/>
</dbReference>
<feature type="non-terminal residue" evidence="3">
    <location>
        <position position="1"/>
    </location>
</feature>
<dbReference type="GO" id="GO:0003677">
    <property type="term" value="F:DNA binding"/>
    <property type="evidence" value="ECO:0007669"/>
    <property type="project" value="InterPro"/>
</dbReference>
<sequence>QAELLGISVSIKEGEAAYVPVGGEGMHLERDEVLAKLKPVLEDEKIAKTGQNIKYDMCVLANYGVELKGVSFDTMVAAYVLNPAKRNYGIDDLTFEFLGRGKTSFKEVVGKQKTLAEVPIDIVSSYACEDADAAFRLGGKLKPLLEERGFAKLFTECEMPLVAVLADMERNGIALDASYLEDLGSGFESQLNELQEKIWRTAGGEFNISSPKQLAEVLFDRLALKPGKKTKTGFSTDVK</sequence>
<dbReference type="Pfam" id="PF00476">
    <property type="entry name" value="DNA_pol_A"/>
    <property type="match status" value="1"/>
</dbReference>
<dbReference type="InterPro" id="IPR001098">
    <property type="entry name" value="DNA-dir_DNA_pol_A_palm_dom"/>
</dbReference>
<dbReference type="SUPFAM" id="SSF53098">
    <property type="entry name" value="Ribonuclease H-like"/>
    <property type="match status" value="1"/>
</dbReference>
<dbReference type="GO" id="GO:0006261">
    <property type="term" value="P:DNA-templated DNA replication"/>
    <property type="evidence" value="ECO:0007669"/>
    <property type="project" value="InterPro"/>
</dbReference>
<dbReference type="GO" id="GO:0003887">
    <property type="term" value="F:DNA-directed DNA polymerase activity"/>
    <property type="evidence" value="ECO:0007669"/>
    <property type="project" value="InterPro"/>
</dbReference>
<comment type="caution">
    <text evidence="3">The sequence shown here is derived from an EMBL/GenBank/DDBJ whole genome shotgun (WGS) entry which is preliminary data.</text>
</comment>
<proteinExistence type="predicted"/>
<name>X0XSE7_9ZZZZ</name>
<dbReference type="PANTHER" id="PTHR10133">
    <property type="entry name" value="DNA POLYMERASE I"/>
    <property type="match status" value="1"/>
</dbReference>
<dbReference type="SMART" id="SM00474">
    <property type="entry name" value="35EXOc"/>
    <property type="match status" value="1"/>
</dbReference>
<feature type="non-terminal residue" evidence="3">
    <location>
        <position position="239"/>
    </location>
</feature>
<dbReference type="InterPro" id="IPR002562">
    <property type="entry name" value="3'-5'_exonuclease_dom"/>
</dbReference>
<feature type="domain" description="3'-5' exonuclease" evidence="2">
    <location>
        <begin position="1"/>
        <end position="146"/>
    </location>
</feature>
<dbReference type="PANTHER" id="PTHR10133:SF27">
    <property type="entry name" value="DNA POLYMERASE NU"/>
    <property type="match status" value="1"/>
</dbReference>
<dbReference type="Gene3D" id="1.20.1060.10">
    <property type="entry name" value="Taq DNA Polymerase, Chain T, domain 4"/>
    <property type="match status" value="1"/>
</dbReference>
<dbReference type="GO" id="GO:0008408">
    <property type="term" value="F:3'-5' exonuclease activity"/>
    <property type="evidence" value="ECO:0007669"/>
    <property type="project" value="InterPro"/>
</dbReference>
<gene>
    <name evidence="3" type="ORF">S01H1_74611</name>
</gene>
<dbReference type="AlphaFoldDB" id="X0XSE7"/>
<reference evidence="3" key="1">
    <citation type="journal article" date="2014" name="Front. Microbiol.">
        <title>High frequency of phylogenetically diverse reductive dehalogenase-homologous genes in deep subseafloor sedimentary metagenomes.</title>
        <authorList>
            <person name="Kawai M."/>
            <person name="Futagami T."/>
            <person name="Toyoda A."/>
            <person name="Takaki Y."/>
            <person name="Nishi S."/>
            <person name="Hori S."/>
            <person name="Arai W."/>
            <person name="Tsubouchi T."/>
            <person name="Morono Y."/>
            <person name="Uchiyama I."/>
            <person name="Ito T."/>
            <person name="Fujiyama A."/>
            <person name="Inagaki F."/>
            <person name="Takami H."/>
        </authorList>
    </citation>
    <scope>NUCLEOTIDE SEQUENCE</scope>
    <source>
        <strain evidence="3">Expedition CK06-06</strain>
    </source>
</reference>
<evidence type="ECO:0000313" key="3">
    <source>
        <dbReference type="EMBL" id="GAG38257.1"/>
    </source>
</evidence>
<dbReference type="SUPFAM" id="SSF56672">
    <property type="entry name" value="DNA/RNA polymerases"/>
    <property type="match status" value="1"/>
</dbReference>
<dbReference type="GO" id="GO:0006302">
    <property type="term" value="P:double-strand break repair"/>
    <property type="evidence" value="ECO:0007669"/>
    <property type="project" value="TreeGrafter"/>
</dbReference>
<evidence type="ECO:0000259" key="2">
    <source>
        <dbReference type="SMART" id="SM00474"/>
    </source>
</evidence>
<dbReference type="InterPro" id="IPR036397">
    <property type="entry name" value="RNaseH_sf"/>
</dbReference>
<dbReference type="InterPro" id="IPR043502">
    <property type="entry name" value="DNA/RNA_pol_sf"/>
</dbReference>
<protein>
    <recommendedName>
        <fullName evidence="2">3'-5' exonuclease domain-containing protein</fullName>
    </recommendedName>
</protein>
<dbReference type="CDD" id="cd06139">
    <property type="entry name" value="DNA_polA_I_Ecoli_like_exo"/>
    <property type="match status" value="1"/>
</dbReference>
<dbReference type="EMBL" id="BARS01049926">
    <property type="protein sequence ID" value="GAG38257.1"/>
    <property type="molecule type" value="Genomic_DNA"/>
</dbReference>
<evidence type="ECO:0000256" key="1">
    <source>
        <dbReference type="ARBA" id="ARBA00022705"/>
    </source>
</evidence>
<accession>X0XSE7</accession>